<gene>
    <name evidence="4" type="ORF">PF006_g17443</name>
</gene>
<feature type="region of interest" description="Disordered" evidence="2">
    <location>
        <begin position="88"/>
        <end position="135"/>
    </location>
</feature>
<evidence type="ECO:0000256" key="2">
    <source>
        <dbReference type="SAM" id="MobiDB-lite"/>
    </source>
</evidence>
<dbReference type="Pfam" id="PF00170">
    <property type="entry name" value="bZIP_1"/>
    <property type="match status" value="1"/>
</dbReference>
<feature type="region of interest" description="Disordered" evidence="2">
    <location>
        <begin position="507"/>
        <end position="539"/>
    </location>
</feature>
<reference evidence="4 5" key="1">
    <citation type="submission" date="2018-08" db="EMBL/GenBank/DDBJ databases">
        <title>Genomic investigation of the strawberry pathogen Phytophthora fragariae indicates pathogenicity is determined by transcriptional variation in three key races.</title>
        <authorList>
            <person name="Adams T.M."/>
            <person name="Armitage A.D."/>
            <person name="Sobczyk M.K."/>
            <person name="Bates H.J."/>
            <person name="Dunwell J.M."/>
            <person name="Nellist C.F."/>
            <person name="Harrison R.J."/>
        </authorList>
    </citation>
    <scope>NUCLEOTIDE SEQUENCE [LARGE SCALE GENOMIC DNA]</scope>
    <source>
        <strain evidence="4 5">NOV-5</strain>
    </source>
</reference>
<dbReference type="SMART" id="SM00338">
    <property type="entry name" value="BRLZ"/>
    <property type="match status" value="1"/>
</dbReference>
<proteinExistence type="predicted"/>
<feature type="domain" description="BZIP" evidence="3">
    <location>
        <begin position="254"/>
        <end position="317"/>
    </location>
</feature>
<keyword evidence="1" id="KW-0175">Coiled coil</keyword>
<name>A0A6A3SXT1_9STRA</name>
<evidence type="ECO:0000256" key="1">
    <source>
        <dbReference type="SAM" id="Coils"/>
    </source>
</evidence>
<dbReference type="PANTHER" id="PTHR37616:SF2">
    <property type="entry name" value="BZIP DOMAIN-CONTAINING PROTEIN"/>
    <property type="match status" value="1"/>
</dbReference>
<dbReference type="SUPFAM" id="SSF57959">
    <property type="entry name" value="Leucine zipper domain"/>
    <property type="match status" value="1"/>
</dbReference>
<evidence type="ECO:0000259" key="3">
    <source>
        <dbReference type="PROSITE" id="PS50217"/>
    </source>
</evidence>
<sequence length="719" mass="79100">MARCMWCSMQMVKTAARRSSRGRHGMLGQLAVTSHLRSLPPFCGRKSEYLVVKPQFQKAGRGRQSEKARFYSGGSGFALWITWAKPEEHQGDHRRRPERRGQDTLPFPSKPRNLKKQHKTKQQEDRESNNSHTTMTDFIRNIWQNAGSATGTRKPDAVQPVDQIRLPPAAAAPSERLIKLEPPSSPLSDDGQAGKAQRMARVNARRDKRKPLEALDAEPSSKKLKTEPALDASGEERLRAMEAQLERLDPDSKEAKKKRRLIRNRMSAQLHRERKKAYVGQLEDQLLAKERELKTLQEQLAAMAVESEQLKQQLVRKESVDLNEPRIKAEPVPVEKPAAEPVVVQDEPAVDWAACLEDMDDAMVGEDLLCDLDESPLAAYGLSPISEDPVAAALAEEEQRQKAMAQTQSHHEIHAAKKNLAMMMAMMFSVTFCGQSESVANVTSGSNFSSMFNAVPVKELSQMSIASRIVACLEKTSWEDFQDVSSWTSAASAAASAAAALAVAADKKSRSPPAQPANSPSAASDVTDSSGSCDSPKELEDVGMSFDTDLIEEFVYPVDEPFAPALADTNWFGADRDEFGHSDVEGDDEHLPETKTTVKPVSMTSRLYKKLTKLWNDKNQVLLTVLNGKNEVTRRSVADMSTIRKGMSTGALFPTTAAHAAAASSDKLLETHDQSVTFLYPLSAFSEDQRSAAFPNGAASDQVFLEVSCQINGAVTPVL</sequence>
<dbReference type="GO" id="GO:0003700">
    <property type="term" value="F:DNA-binding transcription factor activity"/>
    <property type="evidence" value="ECO:0007669"/>
    <property type="project" value="InterPro"/>
</dbReference>
<feature type="coiled-coil region" evidence="1">
    <location>
        <begin position="279"/>
        <end position="313"/>
    </location>
</feature>
<dbReference type="InterPro" id="IPR046347">
    <property type="entry name" value="bZIP_sf"/>
</dbReference>
<comment type="caution">
    <text evidence="4">The sequence shown here is derived from an EMBL/GenBank/DDBJ whole genome shotgun (WGS) entry which is preliminary data.</text>
</comment>
<organism evidence="4 5">
    <name type="scientific">Phytophthora fragariae</name>
    <dbReference type="NCBI Taxonomy" id="53985"/>
    <lineage>
        <taxon>Eukaryota</taxon>
        <taxon>Sar</taxon>
        <taxon>Stramenopiles</taxon>
        <taxon>Oomycota</taxon>
        <taxon>Peronosporomycetes</taxon>
        <taxon>Peronosporales</taxon>
        <taxon>Peronosporaceae</taxon>
        <taxon>Phytophthora</taxon>
    </lineage>
</organism>
<accession>A0A6A3SXT1</accession>
<dbReference type="CDD" id="cd14686">
    <property type="entry name" value="bZIP"/>
    <property type="match status" value="1"/>
</dbReference>
<dbReference type="InterPro" id="IPR004827">
    <property type="entry name" value="bZIP"/>
</dbReference>
<evidence type="ECO:0000313" key="5">
    <source>
        <dbReference type="Proteomes" id="UP000440732"/>
    </source>
</evidence>
<feature type="compositionally biased region" description="Basic and acidic residues" evidence="2">
    <location>
        <begin position="219"/>
        <end position="234"/>
    </location>
</feature>
<dbReference type="Gene3D" id="1.20.5.170">
    <property type="match status" value="1"/>
</dbReference>
<dbReference type="AlphaFoldDB" id="A0A6A3SXT1"/>
<dbReference type="Proteomes" id="UP000440732">
    <property type="component" value="Unassembled WGS sequence"/>
</dbReference>
<feature type="region of interest" description="Disordered" evidence="2">
    <location>
        <begin position="168"/>
        <end position="234"/>
    </location>
</feature>
<dbReference type="PANTHER" id="PTHR37616">
    <property type="entry name" value="BZIP TRANSCRIPTION FACTOR 60-LIKE"/>
    <property type="match status" value="1"/>
</dbReference>
<evidence type="ECO:0000313" key="4">
    <source>
        <dbReference type="EMBL" id="KAE9123370.1"/>
    </source>
</evidence>
<dbReference type="PROSITE" id="PS50217">
    <property type="entry name" value="BZIP"/>
    <property type="match status" value="1"/>
</dbReference>
<protein>
    <recommendedName>
        <fullName evidence="3">BZIP domain-containing protein</fullName>
    </recommendedName>
</protein>
<dbReference type="EMBL" id="QXGA01001286">
    <property type="protein sequence ID" value="KAE9123370.1"/>
    <property type="molecule type" value="Genomic_DNA"/>
</dbReference>